<protein>
    <submittedName>
        <fullName evidence="1">Uncharacterized protein</fullName>
    </submittedName>
</protein>
<reference evidence="1 2" key="1">
    <citation type="submission" date="2019-10" db="EMBL/GenBank/DDBJ databases">
        <title>Genome sequence of Phaeocystidibacter marisrubri JCM30614 (type strain).</title>
        <authorList>
            <person name="Bowman J.P."/>
        </authorList>
    </citation>
    <scope>NUCLEOTIDE SEQUENCE [LARGE SCALE GENOMIC DNA]</scope>
    <source>
        <strain evidence="1 2">JCM 30614</strain>
    </source>
</reference>
<accession>A0A6L3ZEV8</accession>
<gene>
    <name evidence="1" type="ORF">F8C82_14030</name>
</gene>
<evidence type="ECO:0000313" key="2">
    <source>
        <dbReference type="Proteomes" id="UP000484164"/>
    </source>
</evidence>
<dbReference type="OrthoDB" id="982794at2"/>
<dbReference type="RefSeq" id="WP_151694245.1">
    <property type="nucleotide sequence ID" value="NZ_BMGX01000001.1"/>
</dbReference>
<comment type="caution">
    <text evidence="1">The sequence shown here is derived from an EMBL/GenBank/DDBJ whole genome shotgun (WGS) entry which is preliminary data.</text>
</comment>
<keyword evidence="2" id="KW-1185">Reference proteome</keyword>
<name>A0A6L3ZEV8_9FLAO</name>
<dbReference type="AlphaFoldDB" id="A0A6L3ZEV8"/>
<dbReference type="Proteomes" id="UP000484164">
    <property type="component" value="Unassembled WGS sequence"/>
</dbReference>
<dbReference type="EMBL" id="WBVQ01000003">
    <property type="protein sequence ID" value="KAB2815210.1"/>
    <property type="molecule type" value="Genomic_DNA"/>
</dbReference>
<proteinExistence type="predicted"/>
<organism evidence="1 2">
    <name type="scientific">Phaeocystidibacter marisrubri</name>
    <dbReference type="NCBI Taxonomy" id="1577780"/>
    <lineage>
        <taxon>Bacteria</taxon>
        <taxon>Pseudomonadati</taxon>
        <taxon>Bacteroidota</taxon>
        <taxon>Flavobacteriia</taxon>
        <taxon>Flavobacteriales</taxon>
        <taxon>Phaeocystidibacteraceae</taxon>
        <taxon>Phaeocystidibacter</taxon>
    </lineage>
</organism>
<sequence>MNGELSKYESELVASNAELHRAWIEQIEKDLGEQLPLTSPQASWKKVCEVILRVLQSQFDISQGRVPELLYRIDISEAKLRREMMSGKWNSWHELLAHSIAEREALKVIFRFRFSGKL</sequence>
<evidence type="ECO:0000313" key="1">
    <source>
        <dbReference type="EMBL" id="KAB2815210.1"/>
    </source>
</evidence>